<dbReference type="InterPro" id="IPR046947">
    <property type="entry name" value="LytR-like"/>
</dbReference>
<feature type="modified residue" description="4-aspartylphosphate" evidence="3">
    <location>
        <position position="68"/>
    </location>
</feature>
<keyword evidence="3" id="KW-0597">Phosphoprotein</keyword>
<accession>A0A1H9LIH6</accession>
<organism evidence="5 6">
    <name type="scientific">Butyrivibrio fibrisolvens</name>
    <dbReference type="NCBI Taxonomy" id="831"/>
    <lineage>
        <taxon>Bacteria</taxon>
        <taxon>Bacillati</taxon>
        <taxon>Bacillota</taxon>
        <taxon>Clostridia</taxon>
        <taxon>Lachnospirales</taxon>
        <taxon>Lachnospiraceae</taxon>
        <taxon>Butyrivibrio</taxon>
    </lineage>
</organism>
<dbReference type="RefSeq" id="WP_074753958.1">
    <property type="nucleotide sequence ID" value="NZ_FOGJ01000002.1"/>
</dbReference>
<proteinExistence type="predicted"/>
<dbReference type="SUPFAM" id="SSF52172">
    <property type="entry name" value="CheY-like"/>
    <property type="match status" value="1"/>
</dbReference>
<dbReference type="GO" id="GO:0003677">
    <property type="term" value="F:DNA binding"/>
    <property type="evidence" value="ECO:0007669"/>
    <property type="project" value="InterPro"/>
</dbReference>
<dbReference type="Gene3D" id="2.40.50.1020">
    <property type="entry name" value="LytTr DNA-binding domain"/>
    <property type="match status" value="1"/>
</dbReference>
<dbReference type="eggNOG" id="COG3279">
    <property type="taxonomic scope" value="Bacteria"/>
</dbReference>
<dbReference type="EMBL" id="FOGJ01000002">
    <property type="protein sequence ID" value="SER11200.1"/>
    <property type="molecule type" value="Genomic_DNA"/>
</dbReference>
<dbReference type="InterPro" id="IPR007492">
    <property type="entry name" value="LytTR_DNA-bd_dom"/>
</dbReference>
<evidence type="ECO:0000256" key="1">
    <source>
        <dbReference type="ARBA" id="ARBA00018672"/>
    </source>
</evidence>
<dbReference type="AlphaFoldDB" id="A0A1H9LIH6"/>
<sequence length="249" mass="28806">MENKDFIEDSELRIAICDDDKSDREKVHVLLQEYLKKNSIKAQVRIFDHPDTLIEECEHYRPHIYILDIVMPMVTGIQAARELRWNQPDAQIIFATSESSYALESFDVNPINYILKPIEKEKFFSTLDLAISRVDIDSDKSVCIKIKGGMQTLHLSDILYIEYRNHVVSYHMDNGEIVSTPTLRIGFAEYLSENHPGKDFVRCHESIAVNIAAIDKLTKIDITLRGGEQIPVTKSRYSEIMDSYMDYRL</sequence>
<dbReference type="GO" id="GO:0000156">
    <property type="term" value="F:phosphorelay response regulator activity"/>
    <property type="evidence" value="ECO:0007669"/>
    <property type="project" value="InterPro"/>
</dbReference>
<dbReference type="PANTHER" id="PTHR37299:SF1">
    <property type="entry name" value="STAGE 0 SPORULATION PROTEIN A HOMOLOG"/>
    <property type="match status" value="1"/>
</dbReference>
<feature type="domain" description="Response regulatory" evidence="4">
    <location>
        <begin position="13"/>
        <end position="131"/>
    </location>
</feature>
<dbReference type="Pfam" id="PF00072">
    <property type="entry name" value="Response_reg"/>
    <property type="match status" value="1"/>
</dbReference>
<dbReference type="SMART" id="SM00850">
    <property type="entry name" value="LytTR"/>
    <property type="match status" value="1"/>
</dbReference>
<dbReference type="InterPro" id="IPR001789">
    <property type="entry name" value="Sig_transdc_resp-reg_receiver"/>
</dbReference>
<evidence type="ECO:0000256" key="3">
    <source>
        <dbReference type="PROSITE-ProRule" id="PRU00169"/>
    </source>
</evidence>
<evidence type="ECO:0000259" key="4">
    <source>
        <dbReference type="PROSITE" id="PS50110"/>
    </source>
</evidence>
<name>A0A1H9LIH6_BUTFI</name>
<evidence type="ECO:0000313" key="6">
    <source>
        <dbReference type="Proteomes" id="UP000182584"/>
    </source>
</evidence>
<dbReference type="Pfam" id="PF04397">
    <property type="entry name" value="LytTR"/>
    <property type="match status" value="1"/>
</dbReference>
<gene>
    <name evidence="5" type="ORF">SAMN04487884_10282</name>
</gene>
<dbReference type="PROSITE" id="PS50110">
    <property type="entry name" value="RESPONSE_REGULATORY"/>
    <property type="match status" value="1"/>
</dbReference>
<comment type="function">
    <text evidence="2">May play the central regulatory role in sporulation. It may be an element of the effector pathway responsible for the activation of sporulation genes in response to nutritional stress. Spo0A may act in concert with spo0H (a sigma factor) to control the expression of some genes that are critical to the sporulation process.</text>
</comment>
<evidence type="ECO:0000256" key="2">
    <source>
        <dbReference type="ARBA" id="ARBA00024867"/>
    </source>
</evidence>
<evidence type="ECO:0000313" key="5">
    <source>
        <dbReference type="EMBL" id="SER11200.1"/>
    </source>
</evidence>
<protein>
    <recommendedName>
        <fullName evidence="1">Stage 0 sporulation protein A homolog</fullName>
    </recommendedName>
</protein>
<dbReference type="PANTHER" id="PTHR37299">
    <property type="entry name" value="TRANSCRIPTIONAL REGULATOR-RELATED"/>
    <property type="match status" value="1"/>
</dbReference>
<reference evidence="5 6" key="1">
    <citation type="submission" date="2016-10" db="EMBL/GenBank/DDBJ databases">
        <authorList>
            <person name="de Groot N.N."/>
        </authorList>
    </citation>
    <scope>NUCLEOTIDE SEQUENCE [LARGE SCALE GENOMIC DNA]</scope>
    <source>
        <strain evidence="5 6">AR40</strain>
    </source>
</reference>
<dbReference type="Proteomes" id="UP000182584">
    <property type="component" value="Unassembled WGS sequence"/>
</dbReference>
<dbReference type="Gene3D" id="3.40.50.2300">
    <property type="match status" value="1"/>
</dbReference>
<dbReference type="InterPro" id="IPR011006">
    <property type="entry name" value="CheY-like_superfamily"/>
</dbReference>
<dbReference type="SMART" id="SM00448">
    <property type="entry name" value="REC"/>
    <property type="match status" value="1"/>
</dbReference>